<dbReference type="InterPro" id="IPR000300">
    <property type="entry name" value="IPPc"/>
</dbReference>
<evidence type="ECO:0000259" key="7">
    <source>
        <dbReference type="SMART" id="SM00128"/>
    </source>
</evidence>
<dbReference type="PANTHER" id="PTHR11200">
    <property type="entry name" value="INOSITOL 5-PHOSPHATASE"/>
    <property type="match status" value="1"/>
</dbReference>
<evidence type="ECO:0000256" key="5">
    <source>
        <dbReference type="PROSITE-ProRule" id="PRU00282"/>
    </source>
</evidence>
<feature type="domain" description="Inositol polyphosphate-related phosphatase" evidence="7">
    <location>
        <begin position="13"/>
        <end position="275"/>
    </location>
</feature>
<gene>
    <name evidence="8" type="ORF">CQW23_03721</name>
</gene>
<keyword evidence="4 5" id="KW-0472">Membrane</keyword>
<keyword evidence="9" id="KW-1185">Reference proteome</keyword>
<reference evidence="8 9" key="1">
    <citation type="journal article" date="2017" name="Genome Biol.">
        <title>New reference genome sequences of hot pepper reveal the massive evolution of plant disease-resistance genes by retroduplication.</title>
        <authorList>
            <person name="Kim S."/>
            <person name="Park J."/>
            <person name="Yeom S.I."/>
            <person name="Kim Y.M."/>
            <person name="Seo E."/>
            <person name="Kim K.T."/>
            <person name="Kim M.S."/>
            <person name="Lee J.M."/>
            <person name="Cheong K."/>
            <person name="Shin H.S."/>
            <person name="Kim S.B."/>
            <person name="Han K."/>
            <person name="Lee J."/>
            <person name="Park M."/>
            <person name="Lee H.A."/>
            <person name="Lee H.Y."/>
            <person name="Lee Y."/>
            <person name="Oh S."/>
            <person name="Lee J.H."/>
            <person name="Choi E."/>
            <person name="Choi E."/>
            <person name="Lee S.E."/>
            <person name="Jeon J."/>
            <person name="Kim H."/>
            <person name="Choi G."/>
            <person name="Song H."/>
            <person name="Lee J."/>
            <person name="Lee S.C."/>
            <person name="Kwon J.K."/>
            <person name="Lee H.Y."/>
            <person name="Koo N."/>
            <person name="Hong Y."/>
            <person name="Kim R.W."/>
            <person name="Kang W.H."/>
            <person name="Huh J.H."/>
            <person name="Kang B.C."/>
            <person name="Yang T.J."/>
            <person name="Lee Y.H."/>
            <person name="Bennetzen J.L."/>
            <person name="Choi D."/>
        </authorList>
    </citation>
    <scope>NUCLEOTIDE SEQUENCE [LARGE SCALE GENOMIC DNA]</scope>
    <source>
        <strain evidence="9">cv. PBC81</strain>
    </source>
</reference>
<dbReference type="AlphaFoldDB" id="A0A2G2XCM4"/>
<comment type="similarity">
    <text evidence="6">Belongs to the mitochondrial carrier (TC 2.A.29) family.</text>
</comment>
<dbReference type="PROSITE" id="PS50920">
    <property type="entry name" value="SOLCAR"/>
    <property type="match status" value="1"/>
</dbReference>
<dbReference type="OrthoDB" id="1925875at2759"/>
<evidence type="ECO:0000256" key="3">
    <source>
        <dbReference type="ARBA" id="ARBA00022692"/>
    </source>
</evidence>
<comment type="similarity">
    <text evidence="2">Belongs to the inositol polyphosphate 5-phosphatase family.</text>
</comment>
<evidence type="ECO:0000313" key="8">
    <source>
        <dbReference type="EMBL" id="PHT55235.1"/>
    </source>
</evidence>
<dbReference type="STRING" id="33114.A0A2G2XCM4"/>
<dbReference type="InterPro" id="IPR018108">
    <property type="entry name" value="MCP_transmembrane"/>
</dbReference>
<comment type="subcellular location">
    <subcellularLocation>
        <location evidence="1">Membrane</location>
        <topology evidence="1">Multi-pass membrane protein</topology>
    </subcellularLocation>
</comment>
<dbReference type="PANTHER" id="PTHR11200:SF300">
    <property type="entry name" value="TYPE II INOSITOL 1,4,5-TRISPHOSPHATE 5-PHOSPHATASE"/>
    <property type="match status" value="1"/>
</dbReference>
<dbReference type="InterPro" id="IPR023395">
    <property type="entry name" value="MCP_dom_sf"/>
</dbReference>
<dbReference type="GO" id="GO:0004439">
    <property type="term" value="F:phosphatidylinositol-4,5-bisphosphate 5-phosphatase activity"/>
    <property type="evidence" value="ECO:0007669"/>
    <property type="project" value="TreeGrafter"/>
</dbReference>
<evidence type="ECO:0000256" key="1">
    <source>
        <dbReference type="ARBA" id="ARBA00004141"/>
    </source>
</evidence>
<evidence type="ECO:0000256" key="2">
    <source>
        <dbReference type="ARBA" id="ARBA00010768"/>
    </source>
</evidence>
<dbReference type="Pfam" id="PF22669">
    <property type="entry name" value="Exo_endo_phos2"/>
    <property type="match status" value="1"/>
</dbReference>
<reference evidence="9" key="2">
    <citation type="journal article" date="2017" name="J. Anim. Genet.">
        <title>Multiple reference genome sequences of hot pepper reveal the massive evolution of plant disease resistance genes by retroduplication.</title>
        <authorList>
            <person name="Kim S."/>
            <person name="Park J."/>
            <person name="Yeom S.-I."/>
            <person name="Kim Y.-M."/>
            <person name="Seo E."/>
            <person name="Kim K.-T."/>
            <person name="Kim M.-S."/>
            <person name="Lee J.M."/>
            <person name="Cheong K."/>
            <person name="Shin H.-S."/>
            <person name="Kim S.-B."/>
            <person name="Han K."/>
            <person name="Lee J."/>
            <person name="Park M."/>
            <person name="Lee H.-A."/>
            <person name="Lee H.-Y."/>
            <person name="Lee Y."/>
            <person name="Oh S."/>
            <person name="Lee J.H."/>
            <person name="Choi E."/>
            <person name="Choi E."/>
            <person name="Lee S.E."/>
            <person name="Jeon J."/>
            <person name="Kim H."/>
            <person name="Choi G."/>
            <person name="Song H."/>
            <person name="Lee J."/>
            <person name="Lee S.-C."/>
            <person name="Kwon J.-K."/>
            <person name="Lee H.-Y."/>
            <person name="Koo N."/>
            <person name="Hong Y."/>
            <person name="Kim R.W."/>
            <person name="Kang W.-H."/>
            <person name="Huh J.H."/>
            <person name="Kang B.-C."/>
            <person name="Yang T.-J."/>
            <person name="Lee Y.-H."/>
            <person name="Bennetzen J.L."/>
            <person name="Choi D."/>
        </authorList>
    </citation>
    <scope>NUCLEOTIDE SEQUENCE [LARGE SCALE GENOMIC DNA]</scope>
    <source>
        <strain evidence="9">cv. PBC81</strain>
    </source>
</reference>
<accession>A0A2G2XCM4</accession>
<sequence length="428" mass="48071">MSSNEAILEGKSGDWSIHHIVNPKPKFSRLLKLNYHLCGLCWSFTGTGVIPGLVHLFYSSFHLACGGLAGSTIAVFTTPFDVIKIRLETQIPGSRTRFGVFGTFQENGKRKRLKGLYSSRLPLVLSVTAGVSSAIQMLRSANSAFNSAEATPELSEANMVVFLGDLNYRLDGISYDEARDFISQRRFDWLRERDQLRTDMDVGNVFQGMGEAVMRFAPTYKFERHQIGLAGYDSGEKKQIPAWCDKILYRDSRSTSAFTCSLDCSVFRSTFGFLRWLRELFELPRSDKQADEPLSQRQTVALAIITEAVRLFSVPKLTVGVTVNHQSDVDYGRESKKCHVMSVLCYRVLGILVPDNLVMCLEPVSYFQDKPCSVEFSQSHDLGKLSNLSNLSQLSDLSNILPVNKTQSSQFIIINLVSNQMQEEFNTE</sequence>
<dbReference type="GO" id="GO:0046856">
    <property type="term" value="P:phosphatidylinositol dephosphorylation"/>
    <property type="evidence" value="ECO:0007669"/>
    <property type="project" value="InterPro"/>
</dbReference>
<dbReference type="EMBL" id="MLFT02000002">
    <property type="protein sequence ID" value="PHT55235.1"/>
    <property type="molecule type" value="Genomic_DNA"/>
</dbReference>
<dbReference type="SMART" id="SM00128">
    <property type="entry name" value="IPPc"/>
    <property type="match status" value="1"/>
</dbReference>
<organism evidence="8 9">
    <name type="scientific">Capsicum baccatum</name>
    <name type="common">Peruvian pepper</name>
    <dbReference type="NCBI Taxonomy" id="33114"/>
    <lineage>
        <taxon>Eukaryota</taxon>
        <taxon>Viridiplantae</taxon>
        <taxon>Streptophyta</taxon>
        <taxon>Embryophyta</taxon>
        <taxon>Tracheophyta</taxon>
        <taxon>Spermatophyta</taxon>
        <taxon>Magnoliopsida</taxon>
        <taxon>eudicotyledons</taxon>
        <taxon>Gunneridae</taxon>
        <taxon>Pentapetalae</taxon>
        <taxon>asterids</taxon>
        <taxon>lamiids</taxon>
        <taxon>Solanales</taxon>
        <taxon>Solanaceae</taxon>
        <taxon>Solanoideae</taxon>
        <taxon>Capsiceae</taxon>
        <taxon>Capsicum</taxon>
    </lineage>
</organism>
<comment type="caution">
    <text evidence="8">The sequence shown here is derived from an EMBL/GenBank/DDBJ whole genome shotgun (WGS) entry which is preliminary data.</text>
</comment>
<protein>
    <submittedName>
        <fullName evidence="8">Type II inositol 1,4,5-trisphosphate 5-phosphatase FRA3</fullName>
    </submittedName>
</protein>
<keyword evidence="6" id="KW-0813">Transport</keyword>
<dbReference type="Proteomes" id="UP000224567">
    <property type="component" value="Unassembled WGS sequence"/>
</dbReference>
<evidence type="ECO:0000313" key="9">
    <source>
        <dbReference type="Proteomes" id="UP000224567"/>
    </source>
</evidence>
<dbReference type="SUPFAM" id="SSF56219">
    <property type="entry name" value="DNase I-like"/>
    <property type="match status" value="1"/>
</dbReference>
<dbReference type="SUPFAM" id="SSF103506">
    <property type="entry name" value="Mitochondrial carrier"/>
    <property type="match status" value="1"/>
</dbReference>
<name>A0A2G2XCM4_CAPBA</name>
<dbReference type="Pfam" id="PF00153">
    <property type="entry name" value="Mito_carr"/>
    <property type="match status" value="1"/>
</dbReference>
<dbReference type="InterPro" id="IPR036691">
    <property type="entry name" value="Endo/exonu/phosph_ase_sf"/>
</dbReference>
<evidence type="ECO:0000256" key="4">
    <source>
        <dbReference type="ARBA" id="ARBA00023136"/>
    </source>
</evidence>
<keyword evidence="3 5" id="KW-0812">Transmembrane</keyword>
<evidence type="ECO:0000256" key="6">
    <source>
        <dbReference type="RuleBase" id="RU000488"/>
    </source>
</evidence>
<dbReference type="GO" id="GO:0016020">
    <property type="term" value="C:membrane"/>
    <property type="evidence" value="ECO:0007669"/>
    <property type="project" value="UniProtKB-SubCell"/>
</dbReference>
<proteinExistence type="inferred from homology"/>
<feature type="repeat" description="Solcar" evidence="5">
    <location>
        <begin position="57"/>
        <end position="144"/>
    </location>
</feature>
<dbReference type="InterPro" id="IPR046985">
    <property type="entry name" value="IP5"/>
</dbReference>
<dbReference type="Gene3D" id="3.60.10.10">
    <property type="entry name" value="Endonuclease/exonuclease/phosphatase"/>
    <property type="match status" value="1"/>
</dbReference>